<protein>
    <submittedName>
        <fullName evidence="2">Hemerythrin domain-containing protein</fullName>
    </submittedName>
</protein>
<dbReference type="EMBL" id="JBHSMJ010000010">
    <property type="protein sequence ID" value="MFC5448715.1"/>
    <property type="molecule type" value="Genomic_DNA"/>
</dbReference>
<name>A0ABW0K623_9BACL</name>
<reference evidence="3" key="1">
    <citation type="journal article" date="2019" name="Int. J. Syst. Evol. Microbiol.">
        <title>The Global Catalogue of Microorganisms (GCM) 10K type strain sequencing project: providing services to taxonomists for standard genome sequencing and annotation.</title>
        <authorList>
            <consortium name="The Broad Institute Genomics Platform"/>
            <consortium name="The Broad Institute Genome Sequencing Center for Infectious Disease"/>
            <person name="Wu L."/>
            <person name="Ma J."/>
        </authorList>
    </citation>
    <scope>NUCLEOTIDE SEQUENCE [LARGE SCALE GENOMIC DNA]</scope>
    <source>
        <strain evidence="3">KACC 11904</strain>
    </source>
</reference>
<accession>A0ABW0K623</accession>
<sequence length="181" mass="20563">MEVHVLSRCCSGIVTANPDVLLNATDQLKQEHLQLRIQLKGLEASAKEAILNNDIAEGAARLRHLNSHAARFIQELQHHANWEEDVFFPFLLAYFHEASLSSIKPSFEDLEKDHQLGVSFIYSYNEAVNQLSAFVDKKQLAEAASHLIQACLILNDHFTMEEQLIFTLTEKVLVDLDQFFS</sequence>
<organism evidence="2 3">
    <name type="scientific">Paenibacillus aestuarii</name>
    <dbReference type="NCBI Taxonomy" id="516965"/>
    <lineage>
        <taxon>Bacteria</taxon>
        <taxon>Bacillati</taxon>
        <taxon>Bacillota</taxon>
        <taxon>Bacilli</taxon>
        <taxon>Bacillales</taxon>
        <taxon>Paenibacillaceae</taxon>
        <taxon>Paenibacillus</taxon>
    </lineage>
</organism>
<dbReference type="InterPro" id="IPR012312">
    <property type="entry name" value="Hemerythrin-like"/>
</dbReference>
<dbReference type="Pfam" id="PF01814">
    <property type="entry name" value="Hemerythrin"/>
    <property type="match status" value="1"/>
</dbReference>
<comment type="caution">
    <text evidence="2">The sequence shown here is derived from an EMBL/GenBank/DDBJ whole genome shotgun (WGS) entry which is preliminary data.</text>
</comment>
<dbReference type="RefSeq" id="WP_270880856.1">
    <property type="nucleotide sequence ID" value="NZ_JAQFVF010000039.1"/>
</dbReference>
<dbReference type="Proteomes" id="UP001596044">
    <property type="component" value="Unassembled WGS sequence"/>
</dbReference>
<keyword evidence="3" id="KW-1185">Reference proteome</keyword>
<evidence type="ECO:0000313" key="3">
    <source>
        <dbReference type="Proteomes" id="UP001596044"/>
    </source>
</evidence>
<dbReference type="Gene3D" id="1.20.120.520">
    <property type="entry name" value="nmb1532 protein domain like"/>
    <property type="match status" value="1"/>
</dbReference>
<evidence type="ECO:0000259" key="1">
    <source>
        <dbReference type="Pfam" id="PF01814"/>
    </source>
</evidence>
<feature type="domain" description="Hemerythrin-like" evidence="1">
    <location>
        <begin position="24"/>
        <end position="168"/>
    </location>
</feature>
<proteinExistence type="predicted"/>
<gene>
    <name evidence="2" type="ORF">ACFPOG_10605</name>
</gene>
<evidence type="ECO:0000313" key="2">
    <source>
        <dbReference type="EMBL" id="MFC5448715.1"/>
    </source>
</evidence>